<dbReference type="InterPro" id="IPR019465">
    <property type="entry name" value="Cog5"/>
</dbReference>
<dbReference type="GO" id="GO:0017119">
    <property type="term" value="C:Golgi transport complex"/>
    <property type="evidence" value="ECO:0007669"/>
    <property type="project" value="InterPro"/>
</dbReference>
<dbReference type="GO" id="GO:0006891">
    <property type="term" value="P:intra-Golgi vesicle-mediated transport"/>
    <property type="evidence" value="ECO:0007669"/>
    <property type="project" value="InterPro"/>
</dbReference>
<dbReference type="PANTHER" id="PTHR13228">
    <property type="entry name" value="CONSERVED OLIGOMERIC GOLGI COMPLEX COMPONENT 5"/>
    <property type="match status" value="1"/>
</dbReference>
<dbReference type="PANTHER" id="PTHR13228:SF3">
    <property type="entry name" value="CONSERVED OLIGOMERIC GOLGI COMPLEX SUBUNIT 5"/>
    <property type="match status" value="1"/>
</dbReference>
<comment type="caution">
    <text evidence="1">The sequence shown here is derived from an EMBL/GenBank/DDBJ whole genome shotgun (WGS) entry which is preliminary data.</text>
</comment>
<dbReference type="EMBL" id="SPNW01000104">
    <property type="protein sequence ID" value="TIA85607.1"/>
    <property type="molecule type" value="Genomic_DNA"/>
</dbReference>
<keyword evidence="2" id="KW-1185">Reference proteome</keyword>
<dbReference type="AlphaFoldDB" id="A0A4T0FBZ5"/>
<evidence type="ECO:0000313" key="2">
    <source>
        <dbReference type="Proteomes" id="UP000310189"/>
    </source>
</evidence>
<reference evidence="1 2" key="1">
    <citation type="submission" date="2019-03" db="EMBL/GenBank/DDBJ databases">
        <title>Sequencing 23 genomes of Wallemia ichthyophaga.</title>
        <authorList>
            <person name="Gostincar C."/>
        </authorList>
    </citation>
    <scope>NUCLEOTIDE SEQUENCE [LARGE SCALE GENOMIC DNA]</scope>
    <source>
        <strain evidence="1 2">EXF-5753</strain>
    </source>
</reference>
<dbReference type="Proteomes" id="UP000310189">
    <property type="component" value="Unassembled WGS sequence"/>
</dbReference>
<name>A0A4T0FBZ5_9BASI</name>
<organism evidence="1 2">
    <name type="scientific">Wallemia hederae</name>
    <dbReference type="NCBI Taxonomy" id="1540922"/>
    <lineage>
        <taxon>Eukaryota</taxon>
        <taxon>Fungi</taxon>
        <taxon>Dikarya</taxon>
        <taxon>Basidiomycota</taxon>
        <taxon>Wallemiomycotina</taxon>
        <taxon>Wallemiomycetes</taxon>
        <taxon>Wallemiales</taxon>
        <taxon>Wallemiaceae</taxon>
        <taxon>Wallemia</taxon>
    </lineage>
</organism>
<evidence type="ECO:0000313" key="1">
    <source>
        <dbReference type="EMBL" id="TIA85607.1"/>
    </source>
</evidence>
<sequence length="191" mass="22374">MELSNKLTTLRKQIDKVEREIKEDVISHQDELFRYSERYSGLNDYGIDKTSRQLYDRMSELKSRIDRDHEALSNDVDDLINVESALKLLRQVFKFKTLASLLDRRLQNTLNEQDIAQIVLTIEELERLLQNEDLRRVQVVYTYKAQLQHHKAKISSHLSKTPSMHAKSSSIDQLKQSNKGFLNNVFDNLAI</sequence>
<proteinExistence type="predicted"/>
<accession>A0A4T0FBZ5</accession>
<protein>
    <submittedName>
        <fullName evidence="1">Uncharacterized protein</fullName>
    </submittedName>
</protein>
<dbReference type="OrthoDB" id="18786at2759"/>
<gene>
    <name evidence="1" type="ORF">E3P99_03948</name>
</gene>